<dbReference type="PANTHER" id="PTHR36945">
    <property type="entry name" value="HIGH INCIDENCE OF MALES (INCREASED X CHROMOSOME LOSS)-RELATED-RELATED"/>
    <property type="match status" value="1"/>
</dbReference>
<sequence length="356" mass="40064">MTAFIQINIYNQTLDSLRSRGHDLQKILRLIGCTDVWISEIPIYATKQQSQLFAVESIAYKDNTPISTSKTLSTSFEESNGVPKTPFKSISAEIGDVHPLNLKEALEGTSSIVEAKPDVQGLLNDWTANVPGTSSEYRTNELTIPNEEFGDITDDIGEQELQEDTEMTQEQDINLFEEIIRQQTQSFRDTFEKKGKKKTANTSTDPSSGPYLITCKYPNCGLQYNWRVKYGKLRLLDHALTHSNRKIPCRICGAECPNVRRIRSHYAKAHPNHPVEGYGIKSLVSGDFGTVSADKASEYHVSEEELKALWDACYSDIRHLVGEATAFVDGDKYTRLTKRKKMERATIDSISQLLNS</sequence>
<gene>
    <name evidence="1" type="primary">Cnig_chr_III.g10393</name>
    <name evidence="1" type="ORF">B9Z55_010393</name>
</gene>
<protein>
    <submittedName>
        <fullName evidence="1">Uncharacterized protein</fullName>
    </submittedName>
</protein>
<proteinExistence type="predicted"/>
<accession>A0A2G5UFN4</accession>
<dbReference type="EMBL" id="PDUG01000003">
    <property type="protein sequence ID" value="PIC38354.1"/>
    <property type="molecule type" value="Genomic_DNA"/>
</dbReference>
<dbReference type="AlphaFoldDB" id="A0A2G5UFN4"/>
<name>A0A2G5UFN4_9PELO</name>
<reference evidence="2" key="1">
    <citation type="submission" date="2017-10" db="EMBL/GenBank/DDBJ databases">
        <title>Rapid genome shrinkage in a self-fertile nematode reveals novel sperm competition proteins.</title>
        <authorList>
            <person name="Yin D."/>
            <person name="Schwarz E.M."/>
            <person name="Thomas C.G."/>
            <person name="Felde R.L."/>
            <person name="Korf I.F."/>
            <person name="Cutter A.D."/>
            <person name="Schartner C.M."/>
            <person name="Ralston E.J."/>
            <person name="Meyer B.J."/>
            <person name="Haag E.S."/>
        </authorList>
    </citation>
    <scope>NUCLEOTIDE SEQUENCE [LARGE SCALE GENOMIC DNA]</scope>
    <source>
        <strain evidence="2">JU1422</strain>
    </source>
</reference>
<evidence type="ECO:0000313" key="1">
    <source>
        <dbReference type="EMBL" id="PIC38354.1"/>
    </source>
</evidence>
<comment type="caution">
    <text evidence="1">The sequence shown here is derived from an EMBL/GenBank/DDBJ whole genome shotgun (WGS) entry which is preliminary data.</text>
</comment>
<keyword evidence="2" id="KW-1185">Reference proteome</keyword>
<dbReference type="InterPro" id="IPR053360">
    <property type="entry name" value="Zinc_finger_domain"/>
</dbReference>
<dbReference type="OrthoDB" id="5872476at2759"/>
<evidence type="ECO:0000313" key="2">
    <source>
        <dbReference type="Proteomes" id="UP000230233"/>
    </source>
</evidence>
<dbReference type="PANTHER" id="PTHR36945:SF1">
    <property type="entry name" value="ZINC FINGER PROTEIN C02F5.12-RELATED"/>
    <property type="match status" value="1"/>
</dbReference>
<organism evidence="1 2">
    <name type="scientific">Caenorhabditis nigoni</name>
    <dbReference type="NCBI Taxonomy" id="1611254"/>
    <lineage>
        <taxon>Eukaryota</taxon>
        <taxon>Metazoa</taxon>
        <taxon>Ecdysozoa</taxon>
        <taxon>Nematoda</taxon>
        <taxon>Chromadorea</taxon>
        <taxon>Rhabditida</taxon>
        <taxon>Rhabditina</taxon>
        <taxon>Rhabditomorpha</taxon>
        <taxon>Rhabditoidea</taxon>
        <taxon>Rhabditidae</taxon>
        <taxon>Peloderinae</taxon>
        <taxon>Caenorhabditis</taxon>
    </lineage>
</organism>
<dbReference type="Proteomes" id="UP000230233">
    <property type="component" value="Chromosome III"/>
</dbReference>